<dbReference type="STRING" id="1610493.RPIT_08105"/>
<protein>
    <submittedName>
        <fullName evidence="1">Uncharacterized protein</fullName>
    </submittedName>
</protein>
<name>A0A1Q2CF84_9ACTN</name>
<keyword evidence="2" id="KW-1185">Reference proteome</keyword>
<dbReference type="OrthoDB" id="3732274at2"/>
<proteinExistence type="predicted"/>
<dbReference type="Proteomes" id="UP000188324">
    <property type="component" value="Chromosome"/>
</dbReference>
<sequence length="69" mass="7129">MTTPTPRSAAPSDVRRVELVEAAMAALDDVDSLPLGEQADRLSEAQSVLAAVLNNDPGVSQLGIPGMGR</sequence>
<reference evidence="1 2" key="1">
    <citation type="journal article" date="2016" name="Int. J. Syst. Evol. Microbiol.">
        <title>Tessaracoccus flavus sp. nov., isolated from the drainage system of a lindane-producing factory.</title>
        <authorList>
            <person name="Kumari R."/>
            <person name="Singh P."/>
            <person name="Schumann P."/>
            <person name="Lal R."/>
        </authorList>
    </citation>
    <scope>NUCLEOTIDE SEQUENCE [LARGE SCALE GENOMIC DNA]</scope>
    <source>
        <strain evidence="1 2">RP1T</strain>
    </source>
</reference>
<accession>A0A1Q2CF84</accession>
<dbReference type="AlphaFoldDB" id="A0A1Q2CF84"/>
<evidence type="ECO:0000313" key="2">
    <source>
        <dbReference type="Proteomes" id="UP000188324"/>
    </source>
</evidence>
<organism evidence="1 2">
    <name type="scientific">Tessaracoccus flavus</name>
    <dbReference type="NCBI Taxonomy" id="1610493"/>
    <lineage>
        <taxon>Bacteria</taxon>
        <taxon>Bacillati</taxon>
        <taxon>Actinomycetota</taxon>
        <taxon>Actinomycetes</taxon>
        <taxon>Propionibacteriales</taxon>
        <taxon>Propionibacteriaceae</taxon>
        <taxon>Tessaracoccus</taxon>
    </lineage>
</organism>
<evidence type="ECO:0000313" key="1">
    <source>
        <dbReference type="EMBL" id="AQP44771.1"/>
    </source>
</evidence>
<gene>
    <name evidence="1" type="ORF">RPIT_08105</name>
</gene>
<dbReference type="KEGG" id="tfl:RPIT_08105"/>
<dbReference type="RefSeq" id="WP_077342168.1">
    <property type="nucleotide sequence ID" value="NZ_CP019605.1"/>
</dbReference>
<dbReference type="EMBL" id="CP019605">
    <property type="protein sequence ID" value="AQP44771.1"/>
    <property type="molecule type" value="Genomic_DNA"/>
</dbReference>